<gene>
    <name evidence="5" type="ORF">ASIM_LOCUS1115</name>
</gene>
<dbReference type="OrthoDB" id="5406014at2759"/>
<dbReference type="Proteomes" id="UP000267096">
    <property type="component" value="Unassembled WGS sequence"/>
</dbReference>
<dbReference type="EMBL" id="UYRR01001044">
    <property type="protein sequence ID" value="VDK18428.1"/>
    <property type="molecule type" value="Genomic_DNA"/>
</dbReference>
<dbReference type="SUPFAM" id="SSF48403">
    <property type="entry name" value="Ankyrin repeat"/>
    <property type="match status" value="1"/>
</dbReference>
<evidence type="ECO:0000256" key="1">
    <source>
        <dbReference type="ARBA" id="ARBA00022737"/>
    </source>
</evidence>
<feature type="compositionally biased region" description="Acidic residues" evidence="4">
    <location>
        <begin position="479"/>
        <end position="490"/>
    </location>
</feature>
<dbReference type="InterPro" id="IPR002110">
    <property type="entry name" value="Ankyrin_rpt"/>
</dbReference>
<evidence type="ECO:0000256" key="4">
    <source>
        <dbReference type="SAM" id="MobiDB-lite"/>
    </source>
</evidence>
<keyword evidence="1" id="KW-0677">Repeat</keyword>
<dbReference type="InterPro" id="IPR036770">
    <property type="entry name" value="Ankyrin_rpt-contain_sf"/>
</dbReference>
<sequence>MKSTPLEDSAVVKSPSKTPKKTPVRIEVEDEQTQTVTVVEKKSKSKKVSKFKKAKKLAKSSKKTAKKQKGAAVKKSNKTVSAKKGIKSSDIQSVSTPSSSSPKRPRDDIPKPIEVKPKPAEPKKKKHKNDKLIPRLDIPDMQLNSFFYGKTNPKFISVSSYARIAHRFVLKKDLNGLKRVIADGAHFHSDALRSTYSESYELTPECEAVLTEDLKFIDDMLKLSDKLAKDTQSRVTTEPLLLKEVETGKSNVRMLGHRTRPVQMTRGGREGINALLKHDEESHADLNERLQVLIEKNISFATLEHIASLASTYNTCVDISSECTSLVVHAVRFGHRKLAGKMIEAYSKYNFNDLHLQTLLNDRQPLKKFKQVSVLKKGQMNDTITPIHTAAINPNVAYLKALADVEPNFNIPDAKNWYTIHYAAVCEGPAPLKFLLERGAPFVQTNKQKDLPLHCAARTGRVENVRVLLEAMQKSQVVDDLDDQEASDLDDEHHPNGESSQAETED</sequence>
<feature type="region of interest" description="Disordered" evidence="4">
    <location>
        <begin position="1"/>
        <end position="129"/>
    </location>
</feature>
<dbReference type="PANTHER" id="PTHR24174">
    <property type="entry name" value="ANKYRIN REPEAT AND STERILE ALPHA MOTIF DOMAIN-CONTAINING PROTEIN 1"/>
    <property type="match status" value="1"/>
</dbReference>
<feature type="repeat" description="ANK" evidence="3">
    <location>
        <begin position="448"/>
        <end position="480"/>
    </location>
</feature>
<feature type="region of interest" description="Disordered" evidence="4">
    <location>
        <begin position="477"/>
        <end position="506"/>
    </location>
</feature>
<feature type="compositionally biased region" description="Polar residues" evidence="4">
    <location>
        <begin position="497"/>
        <end position="506"/>
    </location>
</feature>
<name>A0A3P6PCW1_ANISI</name>
<dbReference type="SMART" id="SM00248">
    <property type="entry name" value="ANK"/>
    <property type="match status" value="5"/>
</dbReference>
<evidence type="ECO:0000313" key="6">
    <source>
        <dbReference type="Proteomes" id="UP000267096"/>
    </source>
</evidence>
<protein>
    <submittedName>
        <fullName evidence="5">Uncharacterized protein</fullName>
    </submittedName>
</protein>
<evidence type="ECO:0000256" key="2">
    <source>
        <dbReference type="ARBA" id="ARBA00023043"/>
    </source>
</evidence>
<feature type="non-terminal residue" evidence="5">
    <location>
        <position position="506"/>
    </location>
</feature>
<proteinExistence type="predicted"/>
<evidence type="ECO:0000256" key="3">
    <source>
        <dbReference type="PROSITE-ProRule" id="PRU00023"/>
    </source>
</evidence>
<feature type="compositionally biased region" description="Basic residues" evidence="4">
    <location>
        <begin position="43"/>
        <end position="69"/>
    </location>
</feature>
<dbReference type="Gene3D" id="1.25.40.20">
    <property type="entry name" value="Ankyrin repeat-containing domain"/>
    <property type="match status" value="1"/>
</dbReference>
<evidence type="ECO:0000313" key="5">
    <source>
        <dbReference type="EMBL" id="VDK18428.1"/>
    </source>
</evidence>
<feature type="compositionally biased region" description="Low complexity" evidence="4">
    <location>
        <begin position="88"/>
        <end position="101"/>
    </location>
</feature>
<dbReference type="AlphaFoldDB" id="A0A3P6PCW1"/>
<dbReference type="PANTHER" id="PTHR24174:SF16">
    <property type="entry name" value="CASKIN-2"/>
    <property type="match status" value="1"/>
</dbReference>
<dbReference type="Pfam" id="PF12796">
    <property type="entry name" value="Ank_2"/>
    <property type="match status" value="1"/>
</dbReference>
<keyword evidence="6" id="KW-1185">Reference proteome</keyword>
<dbReference type="PROSITE" id="PS50088">
    <property type="entry name" value="ANK_REPEAT"/>
    <property type="match status" value="1"/>
</dbReference>
<dbReference type="InterPro" id="IPR033635">
    <property type="entry name" value="ANKS1/Caskin"/>
</dbReference>
<keyword evidence="2 3" id="KW-0040">ANK repeat</keyword>
<feature type="compositionally biased region" description="Basic and acidic residues" evidence="4">
    <location>
        <begin position="104"/>
        <end position="122"/>
    </location>
</feature>
<organism evidence="5 6">
    <name type="scientific">Anisakis simplex</name>
    <name type="common">Herring worm</name>
    <dbReference type="NCBI Taxonomy" id="6269"/>
    <lineage>
        <taxon>Eukaryota</taxon>
        <taxon>Metazoa</taxon>
        <taxon>Ecdysozoa</taxon>
        <taxon>Nematoda</taxon>
        <taxon>Chromadorea</taxon>
        <taxon>Rhabditida</taxon>
        <taxon>Spirurina</taxon>
        <taxon>Ascaridomorpha</taxon>
        <taxon>Ascaridoidea</taxon>
        <taxon>Anisakidae</taxon>
        <taxon>Anisakis</taxon>
        <taxon>Anisakis simplex complex</taxon>
    </lineage>
</organism>
<reference evidence="5 6" key="1">
    <citation type="submission" date="2018-11" db="EMBL/GenBank/DDBJ databases">
        <authorList>
            <consortium name="Pathogen Informatics"/>
        </authorList>
    </citation>
    <scope>NUCLEOTIDE SEQUENCE [LARGE SCALE GENOMIC DNA]</scope>
</reference>
<accession>A0A3P6PCW1</accession>